<evidence type="ECO:0000259" key="2">
    <source>
        <dbReference type="Pfam" id="PF13581"/>
    </source>
</evidence>
<keyword evidence="1" id="KW-0723">Serine/threonine-protein kinase</keyword>
<dbReference type="PANTHER" id="PTHR35526:SF3">
    <property type="entry name" value="ANTI-SIGMA-F FACTOR RSBW"/>
    <property type="match status" value="1"/>
</dbReference>
<dbReference type="Proteomes" id="UP000588112">
    <property type="component" value="Unassembled WGS sequence"/>
</dbReference>
<keyword evidence="1" id="KW-0808">Transferase</keyword>
<feature type="domain" description="Histidine kinase/HSP90-like ATPase" evidence="2">
    <location>
        <begin position="18"/>
        <end position="118"/>
    </location>
</feature>
<dbReference type="EMBL" id="JACHBR010000001">
    <property type="protein sequence ID" value="MBB5629681.1"/>
    <property type="molecule type" value="Genomic_DNA"/>
</dbReference>
<sequence length="133" mass="14605">MTVGILLGETELEGIPLSVRAARQFVRETLGEDHPVLEDVTLLVSELVTNAVAYSDSRLGGGTVRLSIGELPGRRLHVVVLDDGSPYGVPRPRTAEPTDENGRGLQILRALAKRWGTYPEGARRAVWFQITFR</sequence>
<dbReference type="Gene3D" id="3.30.565.10">
    <property type="entry name" value="Histidine kinase-like ATPase, C-terminal domain"/>
    <property type="match status" value="1"/>
</dbReference>
<accession>A0A7W8Z986</accession>
<protein>
    <submittedName>
        <fullName evidence="3">Anti-sigma regulatory factor (Ser/Thr protein kinase)</fullName>
    </submittedName>
</protein>
<organism evidence="3 4">
    <name type="scientific">Sphaerisporangium krabiense</name>
    <dbReference type="NCBI Taxonomy" id="763782"/>
    <lineage>
        <taxon>Bacteria</taxon>
        <taxon>Bacillati</taxon>
        <taxon>Actinomycetota</taxon>
        <taxon>Actinomycetes</taxon>
        <taxon>Streptosporangiales</taxon>
        <taxon>Streptosporangiaceae</taxon>
        <taxon>Sphaerisporangium</taxon>
    </lineage>
</organism>
<dbReference type="InterPro" id="IPR003594">
    <property type="entry name" value="HATPase_dom"/>
</dbReference>
<keyword evidence="1" id="KW-0418">Kinase</keyword>
<dbReference type="RefSeq" id="WP_184614942.1">
    <property type="nucleotide sequence ID" value="NZ_BOOS01000031.1"/>
</dbReference>
<dbReference type="SUPFAM" id="SSF55874">
    <property type="entry name" value="ATPase domain of HSP90 chaperone/DNA topoisomerase II/histidine kinase"/>
    <property type="match status" value="1"/>
</dbReference>
<evidence type="ECO:0000313" key="3">
    <source>
        <dbReference type="EMBL" id="MBB5629681.1"/>
    </source>
</evidence>
<keyword evidence="4" id="KW-1185">Reference proteome</keyword>
<comment type="caution">
    <text evidence="3">The sequence shown here is derived from an EMBL/GenBank/DDBJ whole genome shotgun (WGS) entry which is preliminary data.</text>
</comment>
<dbReference type="PANTHER" id="PTHR35526">
    <property type="entry name" value="ANTI-SIGMA-F FACTOR RSBW-RELATED"/>
    <property type="match status" value="1"/>
</dbReference>
<reference evidence="3 4" key="1">
    <citation type="submission" date="2020-08" db="EMBL/GenBank/DDBJ databases">
        <title>Sequencing the genomes of 1000 actinobacteria strains.</title>
        <authorList>
            <person name="Klenk H.-P."/>
        </authorList>
    </citation>
    <scope>NUCLEOTIDE SEQUENCE [LARGE SCALE GENOMIC DNA]</scope>
    <source>
        <strain evidence="3 4">DSM 45790</strain>
    </source>
</reference>
<dbReference type="Pfam" id="PF13581">
    <property type="entry name" value="HATPase_c_2"/>
    <property type="match status" value="1"/>
</dbReference>
<dbReference type="CDD" id="cd16936">
    <property type="entry name" value="HATPase_RsbW-like"/>
    <property type="match status" value="1"/>
</dbReference>
<dbReference type="InterPro" id="IPR050267">
    <property type="entry name" value="Anti-sigma-factor_SerPK"/>
</dbReference>
<evidence type="ECO:0000313" key="4">
    <source>
        <dbReference type="Proteomes" id="UP000588112"/>
    </source>
</evidence>
<proteinExistence type="predicted"/>
<evidence type="ECO:0000256" key="1">
    <source>
        <dbReference type="ARBA" id="ARBA00022527"/>
    </source>
</evidence>
<name>A0A7W8Z986_9ACTN</name>
<dbReference type="InterPro" id="IPR036890">
    <property type="entry name" value="HATPase_C_sf"/>
</dbReference>
<dbReference type="GO" id="GO:0004674">
    <property type="term" value="F:protein serine/threonine kinase activity"/>
    <property type="evidence" value="ECO:0007669"/>
    <property type="project" value="UniProtKB-KW"/>
</dbReference>
<dbReference type="AlphaFoldDB" id="A0A7W8Z986"/>
<gene>
    <name evidence="3" type="ORF">BJ981_005380</name>
</gene>